<dbReference type="AlphaFoldDB" id="A0A9W7APP3"/>
<sequence>MHLPRRCSAIEAGVQRYVDALTGDYDWENGAMPMSGEKLCGLCLWGAKGKTDDNRKFSPLLRNEKLYAKAGEVTKKWMAKWGENQGTYSNVPITPSAQSGGGSFFGGNAAVGNTEKMERAYV</sequence>
<gene>
    <name evidence="1" type="ORF">TL16_g06964</name>
</gene>
<comment type="caution">
    <text evidence="1">The sequence shown here is derived from an EMBL/GenBank/DDBJ whole genome shotgun (WGS) entry which is preliminary data.</text>
</comment>
<name>A0A9W7APP3_9STRA</name>
<evidence type="ECO:0000313" key="2">
    <source>
        <dbReference type="Proteomes" id="UP001162640"/>
    </source>
</evidence>
<protein>
    <submittedName>
        <fullName evidence="1">Uncharacterized protein</fullName>
    </submittedName>
</protein>
<proteinExistence type="predicted"/>
<organism evidence="1 2">
    <name type="scientific">Triparma laevis f. inornata</name>
    <dbReference type="NCBI Taxonomy" id="1714386"/>
    <lineage>
        <taxon>Eukaryota</taxon>
        <taxon>Sar</taxon>
        <taxon>Stramenopiles</taxon>
        <taxon>Ochrophyta</taxon>
        <taxon>Bolidophyceae</taxon>
        <taxon>Parmales</taxon>
        <taxon>Triparmaceae</taxon>
        <taxon>Triparma</taxon>
    </lineage>
</organism>
<reference evidence="2" key="1">
    <citation type="journal article" date="2023" name="Commun. Biol.">
        <title>Genome analysis of Parmales, the sister group of diatoms, reveals the evolutionary specialization of diatoms from phago-mixotrophs to photoautotrophs.</title>
        <authorList>
            <person name="Ban H."/>
            <person name="Sato S."/>
            <person name="Yoshikawa S."/>
            <person name="Yamada K."/>
            <person name="Nakamura Y."/>
            <person name="Ichinomiya M."/>
            <person name="Sato N."/>
            <person name="Blanc-Mathieu R."/>
            <person name="Endo H."/>
            <person name="Kuwata A."/>
            <person name="Ogata H."/>
        </authorList>
    </citation>
    <scope>NUCLEOTIDE SEQUENCE [LARGE SCALE GENOMIC DNA]</scope>
</reference>
<evidence type="ECO:0000313" key="1">
    <source>
        <dbReference type="EMBL" id="GMH76077.1"/>
    </source>
</evidence>
<accession>A0A9W7APP3</accession>
<dbReference type="Proteomes" id="UP001162640">
    <property type="component" value="Unassembled WGS sequence"/>
</dbReference>
<dbReference type="EMBL" id="BLQM01000215">
    <property type="protein sequence ID" value="GMH76077.1"/>
    <property type="molecule type" value="Genomic_DNA"/>
</dbReference>